<protein>
    <submittedName>
        <fullName evidence="1">Uncharacterized protein</fullName>
    </submittedName>
</protein>
<evidence type="ECO:0000313" key="1">
    <source>
        <dbReference type="EMBL" id="PLW13065.1"/>
    </source>
</evidence>
<gene>
    <name evidence="1" type="ORF">PCASD_18223</name>
</gene>
<dbReference type="EMBL" id="PGCI01000864">
    <property type="protein sequence ID" value="PLW13065.1"/>
    <property type="molecule type" value="Genomic_DNA"/>
</dbReference>
<evidence type="ECO:0000313" key="2">
    <source>
        <dbReference type="Proteomes" id="UP000235392"/>
    </source>
</evidence>
<dbReference type="Proteomes" id="UP000235392">
    <property type="component" value="Unassembled WGS sequence"/>
</dbReference>
<comment type="caution">
    <text evidence="1">The sequence shown here is derived from an EMBL/GenBank/DDBJ whole genome shotgun (WGS) entry which is preliminary data.</text>
</comment>
<organism evidence="1 2">
    <name type="scientific">Puccinia coronata f. sp. avenae</name>
    <dbReference type="NCBI Taxonomy" id="200324"/>
    <lineage>
        <taxon>Eukaryota</taxon>
        <taxon>Fungi</taxon>
        <taxon>Dikarya</taxon>
        <taxon>Basidiomycota</taxon>
        <taxon>Pucciniomycotina</taxon>
        <taxon>Pucciniomycetes</taxon>
        <taxon>Pucciniales</taxon>
        <taxon>Pucciniaceae</taxon>
        <taxon>Puccinia</taxon>
    </lineage>
</organism>
<name>A0A2N5SIL2_9BASI</name>
<accession>A0A2N5SIL2</accession>
<reference evidence="1 2" key="1">
    <citation type="submission" date="2017-11" db="EMBL/GenBank/DDBJ databases">
        <title>De novo assembly and phasing of dikaryotic genomes from two isolates of Puccinia coronata f. sp. avenae, the causal agent of oat crown rust.</title>
        <authorList>
            <person name="Miller M.E."/>
            <person name="Zhang Y."/>
            <person name="Omidvar V."/>
            <person name="Sperschneider J."/>
            <person name="Schwessinger B."/>
            <person name="Raley C."/>
            <person name="Palmer J.M."/>
            <person name="Garnica D."/>
            <person name="Upadhyaya N."/>
            <person name="Rathjen J."/>
            <person name="Taylor J.M."/>
            <person name="Park R.F."/>
            <person name="Dodds P.N."/>
            <person name="Hirsch C.D."/>
            <person name="Kianian S.F."/>
            <person name="Figueroa M."/>
        </authorList>
    </citation>
    <scope>NUCLEOTIDE SEQUENCE [LARGE SCALE GENOMIC DNA]</scope>
    <source>
        <strain evidence="1">12SD80</strain>
    </source>
</reference>
<proteinExistence type="predicted"/>
<sequence length="265" mass="28878">MDDKAKLGMCTEWIILLDQQRNQHLHLALCCLAHFMYSDPATPKFASSISVGSLSSDYGVSPSLSSSNSVSWDYHLSSQHSVSPGYSLSPAISSLFGFASPNSCLSDMSFGDNIMPKTGLPPYVLPMVNLAANGPPVSLPEIPPTFLSNGVRVLGLGPPVLFQCSINFTIYCAEKTKQNTTNWVTLKPNSDLSVTFNTHGNPSLGAFRKLIADHCNSEYNLIGKIIQDGTTTEPPTITWDAYILKNKRFPKNSPLALLDDIMFNQ</sequence>
<dbReference type="AlphaFoldDB" id="A0A2N5SIL2"/>